<proteinExistence type="predicted"/>
<evidence type="ECO:0000313" key="2">
    <source>
        <dbReference type="EMBL" id="CUN38175.1"/>
    </source>
</evidence>
<organism evidence="2 3">
    <name type="scientific">Fusicatenibacter saccharivorans</name>
    <dbReference type="NCBI Taxonomy" id="1150298"/>
    <lineage>
        <taxon>Bacteria</taxon>
        <taxon>Bacillati</taxon>
        <taxon>Bacillota</taxon>
        <taxon>Clostridia</taxon>
        <taxon>Lachnospirales</taxon>
        <taxon>Lachnospiraceae</taxon>
        <taxon>Fusicatenibacter</taxon>
    </lineage>
</organism>
<name>A0A173WIG2_9FIRM</name>
<evidence type="ECO:0000256" key="1">
    <source>
        <dbReference type="SAM" id="SignalP"/>
    </source>
</evidence>
<dbReference type="RefSeq" id="WP_022461191.1">
    <property type="nucleotide sequence ID" value="NZ_CABJFB010000004.1"/>
</dbReference>
<accession>A0A173WIG2</accession>
<sequence>MQERLKNALTAIGFCMLALVMTSVFATTVKAETNAELKNRVYEEVLNNHITNESDVIKVAIEQYQEKQMKTRAIDAKPDDYLSITQVVDENGSEQDIISTGLLIVDEHQQRVAITDIVSNTGQLSQYSIYATMKVSVTNDRQALKVRINWFETTLNYGTSMKASSLMQTSKYSPEVGFQYDDITKTISNPAGGTPYHYTPNNTQMITYSTLECGRSCRSYIKAGTSSLNIAYCVISSAPGGRWERA</sequence>
<dbReference type="EMBL" id="CYYV01000001">
    <property type="protein sequence ID" value="CUN38175.1"/>
    <property type="molecule type" value="Genomic_DNA"/>
</dbReference>
<evidence type="ECO:0000313" key="3">
    <source>
        <dbReference type="Proteomes" id="UP000095706"/>
    </source>
</evidence>
<gene>
    <name evidence="2" type="ORF">ERS852406_00109</name>
</gene>
<reference evidence="2 3" key="1">
    <citation type="submission" date="2015-09" db="EMBL/GenBank/DDBJ databases">
        <authorList>
            <consortium name="Pathogen Informatics"/>
        </authorList>
    </citation>
    <scope>NUCLEOTIDE SEQUENCE [LARGE SCALE GENOMIC DNA]</scope>
    <source>
        <strain evidence="2 3">2789STDY5608849</strain>
    </source>
</reference>
<keyword evidence="1" id="KW-0732">Signal</keyword>
<dbReference type="Proteomes" id="UP000095706">
    <property type="component" value="Unassembled WGS sequence"/>
</dbReference>
<feature type="signal peptide" evidence="1">
    <location>
        <begin position="1"/>
        <end position="26"/>
    </location>
</feature>
<protein>
    <submittedName>
        <fullName evidence="2">Uncharacterized protein</fullName>
    </submittedName>
</protein>
<dbReference type="AlphaFoldDB" id="A0A173WIG2"/>
<feature type="chain" id="PRO_5038946067" evidence="1">
    <location>
        <begin position="27"/>
        <end position="246"/>
    </location>
</feature>